<name>A0AAE3GHR7_9PSEU</name>
<dbReference type="RefSeq" id="WP_253772179.1">
    <property type="nucleotide sequence ID" value="NZ_JAMTCK010000007.1"/>
</dbReference>
<comment type="caution">
    <text evidence="1">The sequence shown here is derived from an EMBL/GenBank/DDBJ whole genome shotgun (WGS) entry which is preliminary data.</text>
</comment>
<dbReference type="EMBL" id="JAMTCK010000007">
    <property type="protein sequence ID" value="MCP2166363.1"/>
    <property type="molecule type" value="Genomic_DNA"/>
</dbReference>
<proteinExistence type="predicted"/>
<dbReference type="Pfam" id="PF09981">
    <property type="entry name" value="DUF2218"/>
    <property type="match status" value="1"/>
</dbReference>
<evidence type="ECO:0000313" key="1">
    <source>
        <dbReference type="EMBL" id="MCP2166363.1"/>
    </source>
</evidence>
<accession>A0AAE3GHR7</accession>
<dbReference type="AlphaFoldDB" id="A0AAE3GHR7"/>
<dbReference type="Gene3D" id="3.30.310.50">
    <property type="entry name" value="Alpha-D-phosphohexomutase, C-terminal domain"/>
    <property type="match status" value="1"/>
</dbReference>
<protein>
    <recommendedName>
        <fullName evidence="3">DUF2218 domain-containing protein</fullName>
    </recommendedName>
</protein>
<organism evidence="1 2">
    <name type="scientific">Goodfellowiella coeruleoviolacea</name>
    <dbReference type="NCBI Taxonomy" id="334858"/>
    <lineage>
        <taxon>Bacteria</taxon>
        <taxon>Bacillati</taxon>
        <taxon>Actinomycetota</taxon>
        <taxon>Actinomycetes</taxon>
        <taxon>Pseudonocardiales</taxon>
        <taxon>Pseudonocardiaceae</taxon>
        <taxon>Goodfellowiella</taxon>
    </lineage>
</organism>
<gene>
    <name evidence="1" type="ORF">LX83_003231</name>
</gene>
<dbReference type="Proteomes" id="UP001206128">
    <property type="component" value="Unassembled WGS sequence"/>
</dbReference>
<evidence type="ECO:0000313" key="2">
    <source>
        <dbReference type="Proteomes" id="UP001206128"/>
    </source>
</evidence>
<evidence type="ECO:0008006" key="3">
    <source>
        <dbReference type="Google" id="ProtNLM"/>
    </source>
</evidence>
<dbReference type="InterPro" id="IPR014543">
    <property type="entry name" value="UCP028291"/>
</dbReference>
<sequence length="103" mass="11413">MSAENGATALVSEAAVATDRPERYGSQLVRHFANRVETHWADGRGEVRFSASFAGRAELRCAPGVLHIRVSAPDGESLRRVREVVADHLVRFGQRDRLVVTWT</sequence>
<reference evidence="1" key="1">
    <citation type="submission" date="2022-06" db="EMBL/GenBank/DDBJ databases">
        <title>Genomic Encyclopedia of Archaeal and Bacterial Type Strains, Phase II (KMG-II): from individual species to whole genera.</title>
        <authorList>
            <person name="Goeker M."/>
        </authorList>
    </citation>
    <scope>NUCLEOTIDE SEQUENCE</scope>
    <source>
        <strain evidence="1">DSM 43935</strain>
    </source>
</reference>
<keyword evidence="2" id="KW-1185">Reference proteome</keyword>